<feature type="domain" description="Methyltransferase" evidence="2">
    <location>
        <begin position="41"/>
        <end position="135"/>
    </location>
</feature>
<comment type="caution">
    <text evidence="3">The sequence shown here is derived from an EMBL/GenBank/DDBJ whole genome shotgun (WGS) entry which is preliminary data.</text>
</comment>
<reference evidence="3 4" key="1">
    <citation type="submission" date="2021-03" db="EMBL/GenBank/DDBJ databases">
        <title>Genomic Encyclopedia of Type Strains, Phase IV (KMG-IV): sequencing the most valuable type-strain genomes for metagenomic binning, comparative biology and taxonomic classification.</title>
        <authorList>
            <person name="Goeker M."/>
        </authorList>
    </citation>
    <scope>NUCLEOTIDE SEQUENCE [LARGE SCALE GENOMIC DNA]</scope>
    <source>
        <strain evidence="3 4">DSM 24004</strain>
    </source>
</reference>
<dbReference type="Proteomes" id="UP001519342">
    <property type="component" value="Unassembled WGS sequence"/>
</dbReference>
<evidence type="ECO:0000256" key="1">
    <source>
        <dbReference type="ARBA" id="ARBA00022679"/>
    </source>
</evidence>
<evidence type="ECO:0000313" key="4">
    <source>
        <dbReference type="Proteomes" id="UP001519342"/>
    </source>
</evidence>
<organism evidence="3 4">
    <name type="scientific">Sedimentibacter acidaminivorans</name>
    <dbReference type="NCBI Taxonomy" id="913099"/>
    <lineage>
        <taxon>Bacteria</taxon>
        <taxon>Bacillati</taxon>
        <taxon>Bacillota</taxon>
        <taxon>Tissierellia</taxon>
        <taxon>Sedimentibacter</taxon>
    </lineage>
</organism>
<protein>
    <submittedName>
        <fullName evidence="3">Ubiquinone/menaquinone biosynthesis C-methylase UbiE</fullName>
    </submittedName>
</protein>
<keyword evidence="3" id="KW-0830">Ubiquinone</keyword>
<evidence type="ECO:0000313" key="3">
    <source>
        <dbReference type="EMBL" id="MBP1925228.1"/>
    </source>
</evidence>
<dbReference type="RefSeq" id="WP_245210331.1">
    <property type="nucleotide sequence ID" value="NZ_JAGGKS010000002.1"/>
</dbReference>
<accession>A0ABS4GC07</accession>
<dbReference type="CDD" id="cd02440">
    <property type="entry name" value="AdoMet_MTases"/>
    <property type="match status" value="1"/>
</dbReference>
<dbReference type="InterPro" id="IPR029063">
    <property type="entry name" value="SAM-dependent_MTases_sf"/>
</dbReference>
<dbReference type="PANTHER" id="PTHR43861">
    <property type="entry name" value="TRANS-ACONITATE 2-METHYLTRANSFERASE-RELATED"/>
    <property type="match status" value="1"/>
</dbReference>
<sequence length="225" mass="26265">MSIHYSKEWNWKEETSPIWLKPSEESYYIVKHWKENGYKDVLDFGCGLGRHSIFFAKQGFNVSAFDLSQEGISHLEKWAKDERLTIDLTVADMLSLPYNDNSFDCVFAYHVISHTDTIGMHKILSEIIRILKPNGEIYLTLCSKETWSFKDAGYPKIDENTVVKTEEGPEKGIPHFYVTLQEILKIFSDFEIERIRHTDDCYFAGKEQNSKHYFILAKLCKMSII</sequence>
<keyword evidence="4" id="KW-1185">Reference proteome</keyword>
<evidence type="ECO:0000259" key="2">
    <source>
        <dbReference type="Pfam" id="PF13649"/>
    </source>
</evidence>
<dbReference type="InterPro" id="IPR041698">
    <property type="entry name" value="Methyltransf_25"/>
</dbReference>
<name>A0ABS4GC07_9FIRM</name>
<gene>
    <name evidence="3" type="ORF">J2Z76_001085</name>
</gene>
<dbReference type="Gene3D" id="3.40.50.150">
    <property type="entry name" value="Vaccinia Virus protein VP39"/>
    <property type="match status" value="1"/>
</dbReference>
<dbReference type="Pfam" id="PF13649">
    <property type="entry name" value="Methyltransf_25"/>
    <property type="match status" value="1"/>
</dbReference>
<keyword evidence="1" id="KW-0808">Transferase</keyword>
<proteinExistence type="predicted"/>
<dbReference type="EMBL" id="JAGGKS010000002">
    <property type="protein sequence ID" value="MBP1925228.1"/>
    <property type="molecule type" value="Genomic_DNA"/>
</dbReference>
<dbReference type="SUPFAM" id="SSF53335">
    <property type="entry name" value="S-adenosyl-L-methionine-dependent methyltransferases"/>
    <property type="match status" value="1"/>
</dbReference>